<evidence type="ECO:0000256" key="1">
    <source>
        <dbReference type="SAM" id="MobiDB-lite"/>
    </source>
</evidence>
<organism evidence="3 4">
    <name type="scientific">Desulfoplanes formicivorans</name>
    <dbReference type="NCBI Taxonomy" id="1592317"/>
    <lineage>
        <taxon>Bacteria</taxon>
        <taxon>Pseudomonadati</taxon>
        <taxon>Thermodesulfobacteriota</taxon>
        <taxon>Desulfovibrionia</taxon>
        <taxon>Desulfovibrionales</taxon>
        <taxon>Desulfoplanaceae</taxon>
        <taxon>Desulfoplanes</taxon>
    </lineage>
</organism>
<feature type="transmembrane region" description="Helical" evidence="2">
    <location>
        <begin position="94"/>
        <end position="123"/>
    </location>
</feature>
<accession>A0A194AGE1</accession>
<gene>
    <name evidence="3" type="ORF">DPF_0854</name>
</gene>
<keyword evidence="2" id="KW-0472">Membrane</keyword>
<evidence type="ECO:0000256" key="2">
    <source>
        <dbReference type="SAM" id="Phobius"/>
    </source>
</evidence>
<evidence type="ECO:0000313" key="4">
    <source>
        <dbReference type="Proteomes" id="UP000095200"/>
    </source>
</evidence>
<protein>
    <submittedName>
        <fullName evidence="3">Uncharacterized protein</fullName>
    </submittedName>
</protein>
<proteinExistence type="predicted"/>
<name>A0A194AGE1_9BACT</name>
<feature type="compositionally biased region" description="Polar residues" evidence="1">
    <location>
        <begin position="154"/>
        <end position="168"/>
    </location>
</feature>
<dbReference type="Proteomes" id="UP000095200">
    <property type="component" value="Unassembled WGS sequence"/>
</dbReference>
<feature type="transmembrane region" description="Helical" evidence="2">
    <location>
        <begin position="12"/>
        <end position="30"/>
    </location>
</feature>
<feature type="region of interest" description="Disordered" evidence="1">
    <location>
        <begin position="147"/>
        <end position="168"/>
    </location>
</feature>
<dbReference type="EMBL" id="BDFE01000009">
    <property type="protein sequence ID" value="GAU08151.1"/>
    <property type="molecule type" value="Genomic_DNA"/>
</dbReference>
<keyword evidence="4" id="KW-1185">Reference proteome</keyword>
<sequence>MTELINTILEWPLIIQGALGSGLFWLVLVIGQRISALSGKVISQRSTENEINYLRDLRDKYVGLKAHHENNVQVANYIATGIIYKSLRSLFKGLIWLALGLSFGSIIPVLGVVGFVGCLYHMFKGLAVVQEVDKSIPPADRIREIDEKLEQLEPNKSSNSDGVNAAGS</sequence>
<reference evidence="4" key="1">
    <citation type="submission" date="2016-06" db="EMBL/GenBank/DDBJ databases">
        <title>Draft genome sequence of Desulfoplanes formicivorans strain Pf12B.</title>
        <authorList>
            <person name="Watanabe M."/>
            <person name="Kojima H."/>
            <person name="Fukui M."/>
        </authorList>
    </citation>
    <scope>NUCLEOTIDE SEQUENCE [LARGE SCALE GENOMIC DNA]</scope>
    <source>
        <strain evidence="4">Pf12B</strain>
    </source>
</reference>
<keyword evidence="2" id="KW-0812">Transmembrane</keyword>
<comment type="caution">
    <text evidence="3">The sequence shown here is derived from an EMBL/GenBank/DDBJ whole genome shotgun (WGS) entry which is preliminary data.</text>
</comment>
<keyword evidence="2" id="KW-1133">Transmembrane helix</keyword>
<dbReference type="AlphaFoldDB" id="A0A194AGE1"/>
<evidence type="ECO:0000313" key="3">
    <source>
        <dbReference type="EMBL" id="GAU08151.1"/>
    </source>
</evidence>